<feature type="compositionally biased region" description="Low complexity" evidence="1">
    <location>
        <begin position="316"/>
        <end position="328"/>
    </location>
</feature>
<evidence type="ECO:0000313" key="2">
    <source>
        <dbReference type="EMBL" id="PWN24046.1"/>
    </source>
</evidence>
<evidence type="ECO:0000313" key="3">
    <source>
        <dbReference type="Proteomes" id="UP000245942"/>
    </source>
</evidence>
<feature type="region of interest" description="Disordered" evidence="1">
    <location>
        <begin position="122"/>
        <end position="151"/>
    </location>
</feature>
<name>A0A316UFL5_9BASI</name>
<keyword evidence="3" id="KW-1185">Reference proteome</keyword>
<dbReference type="RefSeq" id="XP_025351206.1">
    <property type="nucleotide sequence ID" value="XM_025491074.1"/>
</dbReference>
<dbReference type="AlphaFoldDB" id="A0A316UFL5"/>
<sequence length="341" mass="38388">MGKKNKNSQVAAVEAPVRAGPQGGILFEASEQVLDSTLEQTRLGHVSKPWSRHAWERAIPWVLSQRQKLEGVGGWSHGQTQRTELFVLKRLAPSGVYTEDGYLYVPIPKKMIDFMRTARKNNAADNEDEDKEEESNDKKKAPSRISKKREARYHYDMSDPNVWKIKIDGADSEEPGKVPNVQVDVTEPLENIFNLVQCLQPGLLRLFAWRENVIQQGTHEVDVREDAEPPTARHRAMIAESESYTRVLPPAYWFKRNRDELSRILGEGFEPTLKAAEDEDRTTTRTIKSVEEKVWEEVIKVQEKAVKKTQKKKNATKGAKAAAAVAPAAEEHTASPVASAA</sequence>
<dbReference type="GeneID" id="37012808"/>
<feature type="compositionally biased region" description="Acidic residues" evidence="1">
    <location>
        <begin position="125"/>
        <end position="135"/>
    </location>
</feature>
<feature type="compositionally biased region" description="Basic residues" evidence="1">
    <location>
        <begin position="141"/>
        <end position="151"/>
    </location>
</feature>
<dbReference type="OrthoDB" id="3209743at2759"/>
<gene>
    <name evidence="2" type="ORF">BCV69DRAFT_275399</name>
</gene>
<dbReference type="Proteomes" id="UP000245942">
    <property type="component" value="Unassembled WGS sequence"/>
</dbReference>
<evidence type="ECO:0000256" key="1">
    <source>
        <dbReference type="SAM" id="MobiDB-lite"/>
    </source>
</evidence>
<dbReference type="EMBL" id="KZ819321">
    <property type="protein sequence ID" value="PWN24046.1"/>
    <property type="molecule type" value="Genomic_DNA"/>
</dbReference>
<accession>A0A316UFL5</accession>
<reference evidence="2 3" key="1">
    <citation type="journal article" date="2018" name="Mol. Biol. Evol.">
        <title>Broad Genomic Sampling Reveals a Smut Pathogenic Ancestry of the Fungal Clade Ustilaginomycotina.</title>
        <authorList>
            <person name="Kijpornyongpan T."/>
            <person name="Mondo S.J."/>
            <person name="Barry K."/>
            <person name="Sandor L."/>
            <person name="Lee J."/>
            <person name="Lipzen A."/>
            <person name="Pangilinan J."/>
            <person name="LaButti K."/>
            <person name="Hainaut M."/>
            <person name="Henrissat B."/>
            <person name="Grigoriev I.V."/>
            <person name="Spatafora J.W."/>
            <person name="Aime M.C."/>
        </authorList>
    </citation>
    <scope>NUCLEOTIDE SEQUENCE [LARGE SCALE GENOMIC DNA]</scope>
    <source>
        <strain evidence="2 3">MCA 4718</strain>
    </source>
</reference>
<proteinExistence type="predicted"/>
<feature type="region of interest" description="Disordered" evidence="1">
    <location>
        <begin position="307"/>
        <end position="341"/>
    </location>
</feature>
<organism evidence="2 3">
    <name type="scientific">Pseudomicrostroma glucosiphilum</name>
    <dbReference type="NCBI Taxonomy" id="1684307"/>
    <lineage>
        <taxon>Eukaryota</taxon>
        <taxon>Fungi</taxon>
        <taxon>Dikarya</taxon>
        <taxon>Basidiomycota</taxon>
        <taxon>Ustilaginomycotina</taxon>
        <taxon>Exobasidiomycetes</taxon>
        <taxon>Microstromatales</taxon>
        <taxon>Microstromatales incertae sedis</taxon>
        <taxon>Pseudomicrostroma</taxon>
    </lineage>
</organism>
<protein>
    <submittedName>
        <fullName evidence="2">Uncharacterized protein</fullName>
    </submittedName>
</protein>